<proteinExistence type="predicted"/>
<dbReference type="EMBL" id="CM041533">
    <property type="protein sequence ID" value="KAI3374517.1"/>
    <property type="molecule type" value="Genomic_DNA"/>
</dbReference>
<name>A0ACB8X2I2_9TELE</name>
<dbReference type="Proteomes" id="UP000831701">
    <property type="component" value="Chromosome 3"/>
</dbReference>
<accession>A0ACB8X2I2</accession>
<evidence type="ECO:0000313" key="1">
    <source>
        <dbReference type="EMBL" id="KAI3374517.1"/>
    </source>
</evidence>
<gene>
    <name evidence="1" type="ORF">L3Q82_021004</name>
</gene>
<organism evidence="1 2">
    <name type="scientific">Scortum barcoo</name>
    <name type="common">barcoo grunter</name>
    <dbReference type="NCBI Taxonomy" id="214431"/>
    <lineage>
        <taxon>Eukaryota</taxon>
        <taxon>Metazoa</taxon>
        <taxon>Chordata</taxon>
        <taxon>Craniata</taxon>
        <taxon>Vertebrata</taxon>
        <taxon>Euteleostomi</taxon>
        <taxon>Actinopterygii</taxon>
        <taxon>Neopterygii</taxon>
        <taxon>Teleostei</taxon>
        <taxon>Neoteleostei</taxon>
        <taxon>Acanthomorphata</taxon>
        <taxon>Eupercaria</taxon>
        <taxon>Centrarchiformes</taxon>
        <taxon>Terapontoidei</taxon>
        <taxon>Terapontidae</taxon>
        <taxon>Scortum</taxon>
    </lineage>
</organism>
<sequence>MKPSLPREGFEIAQIEATMETIKALGRVRVRGRNFSQKLNLLTVLCECREKVDSRKVPSEVLPEGKTETWNLVMVSEEADVVEEPQCSPEGRVAGATVGGSPESIIRAVGDLLTKMEKPSGESSSYRRLRLFSGALPTPAGEEALEHWLEHARLMVEESDCSAKEKRRRIMECLKGPALAVMKAARDSDPEVSPAQCLDAIESAFGSAETGEDLYFAFRLLQQQPKEKLSDFLRRLELSLTRVVRRGGLPPDRADRARVEQLLRGAVHSDMMLVQLKLREKRECPPSFLELLSEIRGEEEYESSRMKLNSSLRRVQANTDTDSREGEIQSLKSDIKELRAMLTTMTATNSQVSLDKKEPVLMARVPVNETYVDAEVAALKKQTGNGHTNCAAKKSEVITQKGDIPPGLIGPPSLVPIKVNVSGLAIWGLSDASYPYLGYVVVDMEFPENVTGVKKTITVLALICPSSPSPEQSPVILGTNVNMFRRLAQLCQDTAGVDIGQTLGIQAKTSVSLPNQLTLDGEEDEVGSVKWMGPGSLNLPPGGECCAICEVELKRPVDKDILMVEASPVTPLPSGVLLQPIVVPGAAVDVNHFTVLVHNESLRDTVIPVGTVIGQLCPADPVAPSPRIRAETVTPPTQLDPQLIQFGDSPIPQQWKDRLRQKLCERASVFSLHEWDVGLARDVEHHIRLSDPRPFRERSRRLAPADVDAVRKHLQELLHAGIIKESRSQYASPIVIARKKNRRIRMCIDYRTLNRRTTPDQYTTPLIDDALDCLSGRHYWSTRYIPKAYGKAVGDMNLLQVLVYLDDLIVFGRSLEEHEERLLRVLDRLEEVGLKLSLDKCQFCQPRVKYVGHIVSADGIATDPDKIQAVASWPQPTDLKSLHSFLGFCGYYRRFIANYSSIVRPLTDLTKGYAPTQRGRKQGAGKNKEYLKESEPFKERWDQSCTDAFKRIIQCLVNAPVLAFADPGKPYVLHTDASFKGVGAVLYQEYPEGLRPVAFRQQKVELP</sequence>
<keyword evidence="2" id="KW-1185">Reference proteome</keyword>
<evidence type="ECO:0000313" key="2">
    <source>
        <dbReference type="Proteomes" id="UP000831701"/>
    </source>
</evidence>
<protein>
    <submittedName>
        <fullName evidence="1">Uncharacterized protein</fullName>
    </submittedName>
</protein>
<reference evidence="1" key="1">
    <citation type="submission" date="2022-04" db="EMBL/GenBank/DDBJ databases">
        <title>Jade perch genome.</title>
        <authorList>
            <person name="Chao B."/>
        </authorList>
    </citation>
    <scope>NUCLEOTIDE SEQUENCE</scope>
    <source>
        <strain evidence="1">CB-2022</strain>
    </source>
</reference>
<comment type="caution">
    <text evidence="1">The sequence shown here is derived from an EMBL/GenBank/DDBJ whole genome shotgun (WGS) entry which is preliminary data.</text>
</comment>